<comment type="function">
    <text evidence="2">May be involved in the metabolism of insect hormones and in the breakdown of synthetic insecticides.</text>
</comment>
<feature type="binding site" description="axial binding residue" evidence="14">
    <location>
        <position position="456"/>
    </location>
    <ligand>
        <name>heme</name>
        <dbReference type="ChEBI" id="CHEBI:30413"/>
    </ligand>
    <ligandPart>
        <name>Fe</name>
        <dbReference type="ChEBI" id="CHEBI:18248"/>
    </ligandPart>
</feature>
<keyword evidence="17" id="KW-1185">Reference proteome</keyword>
<name>A0A6I8T3H9_AEDAE</name>
<protein>
    <submittedName>
        <fullName evidence="16">Uncharacterized protein</fullName>
    </submittedName>
</protein>
<evidence type="ECO:0000256" key="2">
    <source>
        <dbReference type="ARBA" id="ARBA00003690"/>
    </source>
</evidence>
<evidence type="ECO:0000256" key="3">
    <source>
        <dbReference type="ARBA" id="ARBA00004174"/>
    </source>
</evidence>
<dbReference type="CDD" id="cd11057">
    <property type="entry name" value="CYP313-like"/>
    <property type="match status" value="1"/>
</dbReference>
<dbReference type="OMA" id="VMIVYIV"/>
<dbReference type="InterPro" id="IPR001128">
    <property type="entry name" value="Cyt_P450"/>
</dbReference>
<evidence type="ECO:0000256" key="8">
    <source>
        <dbReference type="ARBA" id="ARBA00022824"/>
    </source>
</evidence>
<evidence type="ECO:0000256" key="10">
    <source>
        <dbReference type="ARBA" id="ARBA00023002"/>
    </source>
</evidence>
<reference evidence="16 17" key="1">
    <citation type="submission" date="2017-06" db="EMBL/GenBank/DDBJ databases">
        <title>Aedes aegypti genome working group (AGWG) sequencing and assembly.</title>
        <authorList>
            <consortium name="Aedes aegypti Genome Working Group (AGWG)"/>
            <person name="Matthews B.J."/>
        </authorList>
    </citation>
    <scope>NUCLEOTIDE SEQUENCE [LARGE SCALE GENOMIC DNA]</scope>
    <source>
        <strain evidence="16 17">LVP_AGWG</strain>
    </source>
</reference>
<dbReference type="GO" id="GO:0005789">
    <property type="term" value="C:endoplasmic reticulum membrane"/>
    <property type="evidence" value="ECO:0007669"/>
    <property type="project" value="UniProtKB-SubCell"/>
</dbReference>
<comment type="cofactor">
    <cofactor evidence="1 14">
        <name>heme</name>
        <dbReference type="ChEBI" id="CHEBI:30413"/>
    </cofactor>
</comment>
<dbReference type="Proteomes" id="UP000008820">
    <property type="component" value="Chromosome 3"/>
</dbReference>
<dbReference type="Gene3D" id="1.10.630.10">
    <property type="entry name" value="Cytochrome P450"/>
    <property type="match status" value="1"/>
</dbReference>
<dbReference type="Pfam" id="PF00067">
    <property type="entry name" value="p450"/>
    <property type="match status" value="1"/>
</dbReference>
<keyword evidence="7 14" id="KW-0479">Metal-binding</keyword>
<keyword evidence="13" id="KW-0472">Membrane</keyword>
<comment type="similarity">
    <text evidence="5 15">Belongs to the cytochrome P450 family.</text>
</comment>
<evidence type="ECO:0000256" key="1">
    <source>
        <dbReference type="ARBA" id="ARBA00001971"/>
    </source>
</evidence>
<evidence type="ECO:0000313" key="17">
    <source>
        <dbReference type="Proteomes" id="UP000008820"/>
    </source>
</evidence>
<dbReference type="InterPro" id="IPR017972">
    <property type="entry name" value="Cyt_P450_CS"/>
</dbReference>
<evidence type="ECO:0000256" key="12">
    <source>
        <dbReference type="ARBA" id="ARBA00023033"/>
    </source>
</evidence>
<evidence type="ECO:0000256" key="4">
    <source>
        <dbReference type="ARBA" id="ARBA00004406"/>
    </source>
</evidence>
<dbReference type="PROSITE" id="PS00086">
    <property type="entry name" value="CYTOCHROME_P450"/>
    <property type="match status" value="1"/>
</dbReference>
<proteinExistence type="inferred from homology"/>
<evidence type="ECO:0000256" key="5">
    <source>
        <dbReference type="ARBA" id="ARBA00010617"/>
    </source>
</evidence>
<evidence type="ECO:0000256" key="7">
    <source>
        <dbReference type="ARBA" id="ARBA00022723"/>
    </source>
</evidence>
<sequence>MLLIPVLLLIAIFSATWVLIILYIKRNRAFARSLTLHPPKVYFLGMDLTMAVEDEVQRFESVWRMFLSHDRMFKHLLGPIMGIGISHPDLMHKVLSHPDCLEKPFFYNFVQLEHGIFSAEYKLWKGQRKALNPTFNMKILNSFISIFEDCSSRMVADLFKCANGETVDMFQFTSKCTLEMVCATTLGSNVLEREGSDEFLRNMEGLFELVGKRMLSVELFLDSIYRLTSYYRKEMKIRKKIEEFSGNIIREKRREHMFCLNQQHLHNASTPKEDEDDIRKPQIFIDQLLSLSNSSRPFTDEEILHNVLTIMIAGNDTSGLGVAHACLFLAIYPNIQQKVYDEVMKHFPPDGPNDRISLDADFLRQLEYTEMFLKEVLRHCPVAPTVARQNLKELELDGVRIPAGNTLSFSFFALHRRKDIWGPDAEKFDPENFAPERCEKRHPYAFMPFSSGSRNCIGGRYAMISMKVMIVYIVRNFSLKTNLRHSHLRYKFGMTLKLPFAHAIQVYKRNIEQ</sequence>
<keyword evidence="6 14" id="KW-0349">Heme</keyword>
<evidence type="ECO:0000313" key="16">
    <source>
        <dbReference type="EnsemblMetazoa" id="AAEL000326-PB"/>
    </source>
</evidence>
<dbReference type="PRINTS" id="PR00385">
    <property type="entry name" value="P450"/>
</dbReference>
<evidence type="ECO:0000256" key="11">
    <source>
        <dbReference type="ARBA" id="ARBA00023004"/>
    </source>
</evidence>
<dbReference type="GO" id="GO:0016705">
    <property type="term" value="F:oxidoreductase activity, acting on paired donors, with incorporation or reduction of molecular oxygen"/>
    <property type="evidence" value="ECO:0007669"/>
    <property type="project" value="InterPro"/>
</dbReference>
<accession>A0A6I8T3H9</accession>
<keyword evidence="10 15" id="KW-0560">Oxidoreductase</keyword>
<dbReference type="SUPFAM" id="SSF48264">
    <property type="entry name" value="Cytochrome P450"/>
    <property type="match status" value="1"/>
</dbReference>
<dbReference type="InterPro" id="IPR036396">
    <property type="entry name" value="Cyt_P450_sf"/>
</dbReference>
<organism evidence="16 17">
    <name type="scientific">Aedes aegypti</name>
    <name type="common">Yellowfever mosquito</name>
    <name type="synonym">Culex aegypti</name>
    <dbReference type="NCBI Taxonomy" id="7159"/>
    <lineage>
        <taxon>Eukaryota</taxon>
        <taxon>Metazoa</taxon>
        <taxon>Ecdysozoa</taxon>
        <taxon>Arthropoda</taxon>
        <taxon>Hexapoda</taxon>
        <taxon>Insecta</taxon>
        <taxon>Pterygota</taxon>
        <taxon>Neoptera</taxon>
        <taxon>Endopterygota</taxon>
        <taxon>Diptera</taxon>
        <taxon>Nematocera</taxon>
        <taxon>Culicoidea</taxon>
        <taxon>Culicidae</taxon>
        <taxon>Culicinae</taxon>
        <taxon>Aedini</taxon>
        <taxon>Aedes</taxon>
        <taxon>Stegomyia</taxon>
    </lineage>
</organism>
<comment type="subcellular location">
    <subcellularLocation>
        <location evidence="4">Endoplasmic reticulum membrane</location>
        <topology evidence="4">Peripheral membrane protein</topology>
    </subcellularLocation>
    <subcellularLocation>
        <location evidence="3">Microsome membrane</location>
        <topology evidence="3">Peripheral membrane protein</topology>
    </subcellularLocation>
</comment>
<keyword evidence="12 15" id="KW-0503">Monooxygenase</keyword>
<reference evidence="16" key="2">
    <citation type="submission" date="2020-05" db="UniProtKB">
        <authorList>
            <consortium name="EnsemblMetazoa"/>
        </authorList>
    </citation>
    <scope>IDENTIFICATION</scope>
    <source>
        <strain evidence="16">LVP_AGWG</strain>
    </source>
</reference>
<gene>
    <name evidence="16" type="primary">5575185</name>
</gene>
<dbReference type="InParanoid" id="A0A6I8T3H9"/>
<evidence type="ECO:0000256" key="14">
    <source>
        <dbReference type="PIRSR" id="PIRSR602401-1"/>
    </source>
</evidence>
<dbReference type="PANTHER" id="PTHR24291">
    <property type="entry name" value="CYTOCHROME P450 FAMILY 4"/>
    <property type="match status" value="1"/>
</dbReference>
<keyword evidence="9" id="KW-0492">Microsome</keyword>
<dbReference type="InterPro" id="IPR002401">
    <property type="entry name" value="Cyt_P450_E_grp-I"/>
</dbReference>
<dbReference type="AlphaFoldDB" id="A0A6I8T3H9"/>
<dbReference type="OrthoDB" id="1470350at2759"/>
<evidence type="ECO:0000256" key="13">
    <source>
        <dbReference type="ARBA" id="ARBA00023136"/>
    </source>
</evidence>
<dbReference type="EnsemblMetazoa" id="AAEL000326-RB">
    <property type="protein sequence ID" value="AAEL000326-PB"/>
    <property type="gene ID" value="AAEL000326"/>
</dbReference>
<dbReference type="PRINTS" id="PR00463">
    <property type="entry name" value="EP450I"/>
</dbReference>
<evidence type="ECO:0000256" key="6">
    <source>
        <dbReference type="ARBA" id="ARBA00022617"/>
    </source>
</evidence>
<evidence type="ECO:0000256" key="15">
    <source>
        <dbReference type="RuleBase" id="RU000461"/>
    </source>
</evidence>
<keyword evidence="8" id="KW-0256">Endoplasmic reticulum</keyword>
<dbReference type="GO" id="GO:0004497">
    <property type="term" value="F:monooxygenase activity"/>
    <property type="evidence" value="ECO:0007669"/>
    <property type="project" value="UniProtKB-KW"/>
</dbReference>
<dbReference type="GO" id="GO:0005506">
    <property type="term" value="F:iron ion binding"/>
    <property type="evidence" value="ECO:0007669"/>
    <property type="project" value="InterPro"/>
</dbReference>
<dbReference type="PANTHER" id="PTHR24291:SF189">
    <property type="entry name" value="CYTOCHROME P450 4C3-RELATED"/>
    <property type="match status" value="1"/>
</dbReference>
<evidence type="ECO:0000256" key="9">
    <source>
        <dbReference type="ARBA" id="ARBA00022848"/>
    </source>
</evidence>
<keyword evidence="11 14" id="KW-0408">Iron</keyword>
<dbReference type="InterPro" id="IPR050196">
    <property type="entry name" value="Cytochrome_P450_Monoox"/>
</dbReference>
<dbReference type="GO" id="GO:0020037">
    <property type="term" value="F:heme binding"/>
    <property type="evidence" value="ECO:0007669"/>
    <property type="project" value="InterPro"/>
</dbReference>